<dbReference type="Proteomes" id="UP000713479">
    <property type="component" value="Unassembled WGS sequence"/>
</dbReference>
<reference evidence="1" key="1">
    <citation type="submission" date="2019-04" db="EMBL/GenBank/DDBJ databases">
        <title>Evolution of Biomass-Degrading Anaerobic Consortia Revealed by Metagenomics.</title>
        <authorList>
            <person name="Peng X."/>
        </authorList>
    </citation>
    <scope>NUCLEOTIDE SEQUENCE</scope>
    <source>
        <strain evidence="1">SIG13</strain>
    </source>
</reference>
<sequence>MKKRLIIILLCIAIFSLNAVSANEITNETRDLIAYPNDGPSIQANDIVKTVGNSTQYEADVYDDYGNPAYNQQISLEINGVTYYRTTDSQGHLKFNINLMPGQYSLKATNPSNGDSKYSYITILPNIVENHDLTKYYRNASQYTVRLIGPDGSYATQGTPVTYNINGVFYTRFADANGYVTLNINLNPGTYIITAQNGIYQTSNTITVLSTLYEYGEYRWNHPYDPYEQQLLYRDGYFRVVPLDGQGNMMVGAKVTFNINGVFYDRYSSEAGVARLNINLNPGEYIITSEFNGLMISHKIIVIPNPLYTTIKGPIDEESTFTDWQWSPPFDDYIKVVSDIYGNVGIEYSGTGPIGQKYSVYDANTNAFIFLDENGKYMSQEYMD</sequence>
<dbReference type="InterPro" id="IPR013783">
    <property type="entry name" value="Ig-like_fold"/>
</dbReference>
<dbReference type="SUPFAM" id="SSF117074">
    <property type="entry name" value="Hypothetical protein PA1324"/>
    <property type="match status" value="1"/>
</dbReference>
<dbReference type="AlphaFoldDB" id="A0A8T3VK46"/>
<evidence type="ECO:0008006" key="3">
    <source>
        <dbReference type="Google" id="ProtNLM"/>
    </source>
</evidence>
<accession>A0A8T3VK46</accession>
<name>A0A8T3VK46_9EURY</name>
<protein>
    <recommendedName>
        <fullName evidence="3">Adhesin-like protein</fullName>
    </recommendedName>
</protein>
<organism evidence="1 2">
    <name type="scientific">Methanobrevibacter millerae</name>
    <dbReference type="NCBI Taxonomy" id="230361"/>
    <lineage>
        <taxon>Archaea</taxon>
        <taxon>Methanobacteriati</taxon>
        <taxon>Methanobacteriota</taxon>
        <taxon>Methanomada group</taxon>
        <taxon>Methanobacteria</taxon>
        <taxon>Methanobacteriales</taxon>
        <taxon>Methanobacteriaceae</taxon>
        <taxon>Methanobrevibacter</taxon>
    </lineage>
</organism>
<evidence type="ECO:0000313" key="1">
    <source>
        <dbReference type="EMBL" id="MBE6510957.1"/>
    </source>
</evidence>
<comment type="caution">
    <text evidence="1">The sequence shown here is derived from an EMBL/GenBank/DDBJ whole genome shotgun (WGS) entry which is preliminary data.</text>
</comment>
<evidence type="ECO:0000313" key="2">
    <source>
        <dbReference type="Proteomes" id="UP000713479"/>
    </source>
</evidence>
<gene>
    <name evidence="1" type="ORF">E7Z74_06795</name>
</gene>
<dbReference type="EMBL" id="SUTF01000007">
    <property type="protein sequence ID" value="MBE6510957.1"/>
    <property type="molecule type" value="Genomic_DNA"/>
</dbReference>
<dbReference type="Gene3D" id="2.60.40.10">
    <property type="entry name" value="Immunoglobulins"/>
    <property type="match status" value="1"/>
</dbReference>
<proteinExistence type="predicted"/>